<evidence type="ECO:0000313" key="1">
    <source>
        <dbReference type="EMBL" id="OMO50081.1"/>
    </source>
</evidence>
<dbReference type="GO" id="GO:0004497">
    <property type="term" value="F:monooxygenase activity"/>
    <property type="evidence" value="ECO:0007669"/>
    <property type="project" value="UniProtKB-KW"/>
</dbReference>
<dbReference type="EMBL" id="AWWV01016302">
    <property type="protein sequence ID" value="OMO50081.1"/>
    <property type="molecule type" value="Genomic_DNA"/>
</dbReference>
<organism evidence="1 2">
    <name type="scientific">Corchorus capsularis</name>
    <name type="common">Jute</name>
    <dbReference type="NCBI Taxonomy" id="210143"/>
    <lineage>
        <taxon>Eukaryota</taxon>
        <taxon>Viridiplantae</taxon>
        <taxon>Streptophyta</taxon>
        <taxon>Embryophyta</taxon>
        <taxon>Tracheophyta</taxon>
        <taxon>Spermatophyta</taxon>
        <taxon>Magnoliopsida</taxon>
        <taxon>eudicotyledons</taxon>
        <taxon>Gunneridae</taxon>
        <taxon>Pentapetalae</taxon>
        <taxon>rosids</taxon>
        <taxon>malvids</taxon>
        <taxon>Malvales</taxon>
        <taxon>Malvaceae</taxon>
        <taxon>Grewioideae</taxon>
        <taxon>Apeibeae</taxon>
        <taxon>Corchorus</taxon>
    </lineage>
</organism>
<evidence type="ECO:0000313" key="2">
    <source>
        <dbReference type="Proteomes" id="UP000188268"/>
    </source>
</evidence>
<keyword evidence="1" id="KW-0503">Monooxygenase</keyword>
<dbReference type="OrthoDB" id="10455878at2759"/>
<keyword evidence="2" id="KW-1185">Reference proteome</keyword>
<name>A0A1R3FW55_COCAP</name>
<proteinExistence type="predicted"/>
<sequence>MEADGEFIFTWSCCGFLHRYRKQQLPQHEEDVLDDDEEEVLNDDEVEVANQNQHGQHDHWDLNEDTLLIQGFEAFFGEAQPWARMRDAFLPLRTNRSIRAQMQILIRCAVLYQLPPNLVNQIIDRIQQVLGGQ</sequence>
<dbReference type="Gramene" id="OMO50081">
    <property type="protein sequence ID" value="OMO50081"/>
    <property type="gene ID" value="CCACVL1_30647"/>
</dbReference>
<comment type="caution">
    <text evidence="1">The sequence shown here is derived from an EMBL/GenBank/DDBJ whole genome shotgun (WGS) entry which is preliminary data.</text>
</comment>
<protein>
    <submittedName>
        <fullName evidence="1">Pyrimidine monooxygenase RutA-like protein</fullName>
    </submittedName>
</protein>
<dbReference type="AlphaFoldDB" id="A0A1R3FW55"/>
<gene>
    <name evidence="1" type="ORF">CCACVL1_30647</name>
</gene>
<dbReference type="Proteomes" id="UP000188268">
    <property type="component" value="Unassembled WGS sequence"/>
</dbReference>
<reference evidence="1 2" key="1">
    <citation type="submission" date="2013-09" db="EMBL/GenBank/DDBJ databases">
        <title>Corchorus capsularis genome sequencing.</title>
        <authorList>
            <person name="Alam M."/>
            <person name="Haque M.S."/>
            <person name="Islam M.S."/>
            <person name="Emdad E.M."/>
            <person name="Islam M.M."/>
            <person name="Ahmed B."/>
            <person name="Halim A."/>
            <person name="Hossen Q.M.M."/>
            <person name="Hossain M.Z."/>
            <person name="Ahmed R."/>
            <person name="Khan M.M."/>
            <person name="Islam R."/>
            <person name="Rashid M.M."/>
            <person name="Khan S.A."/>
            <person name="Rahman M.S."/>
            <person name="Alam M."/>
        </authorList>
    </citation>
    <scope>NUCLEOTIDE SEQUENCE [LARGE SCALE GENOMIC DNA]</scope>
    <source>
        <strain evidence="2">cv. CVL-1</strain>
        <tissue evidence="1">Whole seedling</tissue>
    </source>
</reference>
<accession>A0A1R3FW55</accession>
<keyword evidence="1" id="KW-0560">Oxidoreductase</keyword>